<dbReference type="PANTHER" id="PTHR36169">
    <property type="entry name" value="ETHANOLAMINE UTILIZATION PROTEIN EUTQ"/>
    <property type="match status" value="1"/>
</dbReference>
<evidence type="ECO:0000313" key="1">
    <source>
        <dbReference type="EMBL" id="CAH2352194.1"/>
    </source>
</evidence>
<dbReference type="AlphaFoldDB" id="A0A9P0VXN7"/>
<dbReference type="InterPro" id="IPR010424">
    <property type="entry name" value="EutQ"/>
</dbReference>
<organism evidence="1 2">
    <name type="scientific">[Candida] railenensis</name>
    <dbReference type="NCBI Taxonomy" id="45579"/>
    <lineage>
        <taxon>Eukaryota</taxon>
        <taxon>Fungi</taxon>
        <taxon>Dikarya</taxon>
        <taxon>Ascomycota</taxon>
        <taxon>Saccharomycotina</taxon>
        <taxon>Pichiomycetes</taxon>
        <taxon>Debaryomycetaceae</taxon>
        <taxon>Kurtzmaniella</taxon>
    </lineage>
</organism>
<reference evidence="1" key="1">
    <citation type="submission" date="2022-03" db="EMBL/GenBank/DDBJ databases">
        <authorList>
            <person name="Legras J.-L."/>
            <person name="Devillers H."/>
            <person name="Grondin C."/>
        </authorList>
    </citation>
    <scope>NUCLEOTIDE SEQUENCE</scope>
    <source>
        <strain evidence="1">CLIB 1423</strain>
    </source>
</reference>
<evidence type="ECO:0008006" key="3">
    <source>
        <dbReference type="Google" id="ProtNLM"/>
    </source>
</evidence>
<comment type="caution">
    <text evidence="1">The sequence shown here is derived from an EMBL/GenBank/DDBJ whole genome shotgun (WGS) entry which is preliminary data.</text>
</comment>
<sequence length="386" mass="44072">MSLKLTIYRSATDISPPDTKILALMSNDFIINTVMNFHYKRIVSELPSFGKKYDEKSYWLVKQPNRKSSDPIIIYLHGGGYFLQSQPEQFESTLSMYKLLKPETQKKLSILFLDYSLACYDYCGLPTQLNELHRTYHKLTVQEGNSNIILMGDSAGGNLSIGYTQYLKTLIKEKRLSEAQAVFPSNMILVSPWCKIEPTPDQFQPGRSYYDNNDYDMIRYRSLMVEGGKKYLISSQNIDALTASPNSKLPHSPKDWGDVPTYTREKSNIFVILGEDEVFRDDILIWAEYALGCPLYSENKYGNSGGVYDPKIHEFVRKGSPGKCAVQLYVEPLGVHDSFFFFENHLLKKIQSAEGNPSGPQVRLSQLKDSEFFATKRIVKFLDAIL</sequence>
<dbReference type="PANTHER" id="PTHR36169:SF1">
    <property type="entry name" value="ACETATE KINASE EUTQ"/>
    <property type="match status" value="1"/>
</dbReference>
<protein>
    <recommendedName>
        <fullName evidence="3">Alpha/beta hydrolase fold-3 domain-containing protein</fullName>
    </recommendedName>
</protein>
<dbReference type="InterPro" id="IPR029058">
    <property type="entry name" value="AB_hydrolase_fold"/>
</dbReference>
<evidence type="ECO:0000313" key="2">
    <source>
        <dbReference type="Proteomes" id="UP000837801"/>
    </source>
</evidence>
<dbReference type="EMBL" id="CAKXYY010000006">
    <property type="protein sequence ID" value="CAH2352194.1"/>
    <property type="molecule type" value="Genomic_DNA"/>
</dbReference>
<accession>A0A9P0VXN7</accession>
<dbReference type="Pfam" id="PF10340">
    <property type="entry name" value="Say1_Mug180"/>
    <property type="match status" value="1"/>
</dbReference>
<dbReference type="OrthoDB" id="2152029at2759"/>
<proteinExistence type="predicted"/>
<keyword evidence="2" id="KW-1185">Reference proteome</keyword>
<dbReference type="InterPro" id="IPR019436">
    <property type="entry name" value="Say1-like"/>
</dbReference>
<name>A0A9P0VXN7_9ASCO</name>
<gene>
    <name evidence="1" type="ORF">CLIB1423_06S00892</name>
</gene>
<dbReference type="Proteomes" id="UP000837801">
    <property type="component" value="Unassembled WGS sequence"/>
</dbReference>
<dbReference type="Gene3D" id="3.40.50.1820">
    <property type="entry name" value="alpha/beta hydrolase"/>
    <property type="match status" value="1"/>
</dbReference>
<dbReference type="SUPFAM" id="SSF53474">
    <property type="entry name" value="alpha/beta-Hydrolases"/>
    <property type="match status" value="1"/>
</dbReference>